<evidence type="ECO:0000259" key="4">
    <source>
        <dbReference type="Pfam" id="PF03816"/>
    </source>
</evidence>
<dbReference type="PANTHER" id="PTHR33392:SF6">
    <property type="entry name" value="POLYISOPRENYL-TEICHOIC ACID--PEPTIDOGLYCAN TEICHOIC ACID TRANSFERASE TAGU"/>
    <property type="match status" value="1"/>
</dbReference>
<dbReference type="RefSeq" id="WP_133741853.1">
    <property type="nucleotide sequence ID" value="NZ_SNYN01000009.1"/>
</dbReference>
<gene>
    <name evidence="6" type="ORF">EV190_10935</name>
</gene>
<dbReference type="Pfam" id="PF03816">
    <property type="entry name" value="LytR_cpsA_psr"/>
    <property type="match status" value="1"/>
</dbReference>
<evidence type="ECO:0000313" key="7">
    <source>
        <dbReference type="Proteomes" id="UP000295281"/>
    </source>
</evidence>
<sequence>MPKRSSSRRSAGSRAVRRGLTAGGWVAVGTTALVIGSSLTAYGAYYDIYSNINQETIDTDAWDRPTKVEGALNIMIIGSDVRSGDNAEYGGEIEGERPDSLLIAHISPSYDGATLINLPRDSMVNMPACEASGDKPGMAAHYGMINSAMDQGGVQCQWQVVEQLTGIHIDHFVSVDFTGFKDMVDAVGGVDMCIPAPVDDPKADLTLDAGEQTLNGEQALGYMRSRYGQGDGSDLSRIDRQQDFLAAMLRKVMSGEIMSSPTSIYSFLGSVTDSITVDDELTVDRMTDIAIQMRQVDMGNIQFVTVPNGQAPEDANRVAWTQPDADNLFAAIANDTAIAEEEEEEAPEEEPQEEEEETPPVAPSDVSVEVLNGTDVNGLGSEVGSHLGAQGFVVAGSRNPDGEIPAETTVYYGTGFEGHAKAVAAELESATTAENPLLGGTVQLVIAGEWGGFKGEPTSGGGTDLPVDGKTAEAQESSCG</sequence>
<evidence type="ECO:0000256" key="2">
    <source>
        <dbReference type="SAM" id="MobiDB-lite"/>
    </source>
</evidence>
<feature type="domain" description="LytR/CpsA/Psr regulator C-terminal" evidence="5">
    <location>
        <begin position="365"/>
        <end position="450"/>
    </location>
</feature>
<keyword evidence="3" id="KW-0812">Transmembrane</keyword>
<dbReference type="PANTHER" id="PTHR33392">
    <property type="entry name" value="POLYISOPRENYL-TEICHOIC ACID--PEPTIDOGLYCAN TEICHOIC ACID TRANSFERASE TAGU"/>
    <property type="match status" value="1"/>
</dbReference>
<protein>
    <submittedName>
        <fullName evidence="6">LytR family transcriptional attenuator</fullName>
    </submittedName>
</protein>
<feature type="domain" description="Cell envelope-related transcriptional attenuator" evidence="4">
    <location>
        <begin position="97"/>
        <end position="253"/>
    </location>
</feature>
<dbReference type="OrthoDB" id="5168236at2"/>
<dbReference type="InterPro" id="IPR027381">
    <property type="entry name" value="LytR/CpsA/Psr_C"/>
</dbReference>
<evidence type="ECO:0000313" key="6">
    <source>
        <dbReference type="EMBL" id="TDQ51925.1"/>
    </source>
</evidence>
<dbReference type="InterPro" id="IPR004474">
    <property type="entry name" value="LytR_CpsA_psr"/>
</dbReference>
<keyword evidence="7" id="KW-1185">Reference proteome</keyword>
<comment type="caution">
    <text evidence="6">The sequence shown here is derived from an EMBL/GenBank/DDBJ whole genome shotgun (WGS) entry which is preliminary data.</text>
</comment>
<dbReference type="EMBL" id="SNYN01000009">
    <property type="protein sequence ID" value="TDQ51925.1"/>
    <property type="molecule type" value="Genomic_DNA"/>
</dbReference>
<accession>A0A4R6V1M7</accession>
<feature type="region of interest" description="Disordered" evidence="2">
    <location>
        <begin position="339"/>
        <end position="366"/>
    </location>
</feature>
<reference evidence="6 7" key="1">
    <citation type="submission" date="2019-03" db="EMBL/GenBank/DDBJ databases">
        <title>Genomic Encyclopedia of Type Strains, Phase IV (KMG-IV): sequencing the most valuable type-strain genomes for metagenomic binning, comparative biology and taxonomic classification.</title>
        <authorList>
            <person name="Goeker M."/>
        </authorList>
    </citation>
    <scope>NUCLEOTIDE SEQUENCE [LARGE SCALE GENOMIC DNA]</scope>
    <source>
        <strain evidence="6 7">DSM 46770</strain>
    </source>
</reference>
<dbReference type="Gene3D" id="3.30.70.2390">
    <property type="match status" value="1"/>
</dbReference>
<feature type="region of interest" description="Disordered" evidence="2">
    <location>
        <begin position="453"/>
        <end position="480"/>
    </location>
</feature>
<dbReference type="Proteomes" id="UP000295281">
    <property type="component" value="Unassembled WGS sequence"/>
</dbReference>
<dbReference type="InterPro" id="IPR050922">
    <property type="entry name" value="LytR/CpsA/Psr_CW_biosynth"/>
</dbReference>
<dbReference type="Pfam" id="PF13399">
    <property type="entry name" value="LytR_C"/>
    <property type="match status" value="1"/>
</dbReference>
<evidence type="ECO:0000256" key="3">
    <source>
        <dbReference type="SAM" id="Phobius"/>
    </source>
</evidence>
<organism evidence="6 7">
    <name type="scientific">Actinorugispora endophytica</name>
    <dbReference type="NCBI Taxonomy" id="1605990"/>
    <lineage>
        <taxon>Bacteria</taxon>
        <taxon>Bacillati</taxon>
        <taxon>Actinomycetota</taxon>
        <taxon>Actinomycetes</taxon>
        <taxon>Streptosporangiales</taxon>
        <taxon>Nocardiopsidaceae</taxon>
        <taxon>Actinorugispora</taxon>
    </lineage>
</organism>
<dbReference type="AlphaFoldDB" id="A0A4R6V1M7"/>
<proteinExistence type="inferred from homology"/>
<feature type="compositionally biased region" description="Acidic residues" evidence="2">
    <location>
        <begin position="339"/>
        <end position="358"/>
    </location>
</feature>
<feature type="compositionally biased region" description="Gly residues" evidence="2">
    <location>
        <begin position="453"/>
        <end position="463"/>
    </location>
</feature>
<feature type="transmembrane region" description="Helical" evidence="3">
    <location>
        <begin position="20"/>
        <end position="45"/>
    </location>
</feature>
<keyword evidence="3" id="KW-0472">Membrane</keyword>
<dbReference type="Gene3D" id="3.40.630.190">
    <property type="entry name" value="LCP protein"/>
    <property type="match status" value="1"/>
</dbReference>
<dbReference type="NCBIfam" id="TIGR00350">
    <property type="entry name" value="lytR_cpsA_psr"/>
    <property type="match status" value="1"/>
</dbReference>
<keyword evidence="3" id="KW-1133">Transmembrane helix</keyword>
<name>A0A4R6V1M7_9ACTN</name>
<comment type="similarity">
    <text evidence="1">Belongs to the LytR/CpsA/Psr (LCP) family.</text>
</comment>
<evidence type="ECO:0000259" key="5">
    <source>
        <dbReference type="Pfam" id="PF13399"/>
    </source>
</evidence>
<evidence type="ECO:0000256" key="1">
    <source>
        <dbReference type="ARBA" id="ARBA00006068"/>
    </source>
</evidence>